<protein>
    <recommendedName>
        <fullName evidence="1">Aminotransferase class I/classII large domain-containing protein</fullName>
    </recommendedName>
</protein>
<dbReference type="Proteomes" id="UP001251528">
    <property type="component" value="Unassembled WGS sequence"/>
</dbReference>
<keyword evidence="3" id="KW-1185">Reference proteome</keyword>
<dbReference type="Pfam" id="PF00155">
    <property type="entry name" value="Aminotran_1_2"/>
    <property type="match status" value="1"/>
</dbReference>
<dbReference type="SUPFAM" id="SSF53383">
    <property type="entry name" value="PLP-dependent transferases"/>
    <property type="match status" value="1"/>
</dbReference>
<dbReference type="AlphaFoldDB" id="A0AAJ0CTS3"/>
<dbReference type="GO" id="GO:0030170">
    <property type="term" value="F:pyridoxal phosphate binding"/>
    <property type="evidence" value="ECO:0007669"/>
    <property type="project" value="InterPro"/>
</dbReference>
<reference evidence="2" key="1">
    <citation type="submission" date="2023-06" db="EMBL/GenBank/DDBJ databases">
        <title>Conoideocrella luteorostrata (Hypocreales: Clavicipitaceae), a potential biocontrol fungus for elongate hemlock scale in United States Christmas tree production areas.</title>
        <authorList>
            <person name="Barrett H."/>
            <person name="Lovett B."/>
            <person name="Macias A.M."/>
            <person name="Stajich J.E."/>
            <person name="Kasson M.T."/>
        </authorList>
    </citation>
    <scope>NUCLEOTIDE SEQUENCE</scope>
    <source>
        <strain evidence="2">ARSEF 14590</strain>
    </source>
</reference>
<dbReference type="PANTHER" id="PTHR43510:SF1">
    <property type="entry name" value="AMINOTRANSFERASE FUNCTION, HYPOTHETICAL (EUROFUNG)"/>
    <property type="match status" value="1"/>
</dbReference>
<sequence>MVQFQHFNVEQWMDTYETTPGVLNVAETCCSSISIDELSRLSTHNDSPAAIPTSQRLTYGSIRGSVTLRQRVAELCSEEGRCGPTDDDVIITQGAISGNFLALYSLIGPGDHVVCVYPTYQQLYSVPASLGAEVSLWRLSDDAGYIPDLNDLEALVQNNTKASRLLTFERVLQHLFIEHNGADDHY</sequence>
<feature type="domain" description="Aminotransferase class I/classII large" evidence="1">
    <location>
        <begin position="53"/>
        <end position="164"/>
    </location>
</feature>
<accession>A0AAJ0CTS3</accession>
<dbReference type="InterPro" id="IPR015424">
    <property type="entry name" value="PyrdxlP-dep_Trfase"/>
</dbReference>
<dbReference type="InterPro" id="IPR004839">
    <property type="entry name" value="Aminotransferase_I/II_large"/>
</dbReference>
<comment type="caution">
    <text evidence="2">The sequence shown here is derived from an EMBL/GenBank/DDBJ whole genome shotgun (WGS) entry which is preliminary data.</text>
</comment>
<dbReference type="PANTHER" id="PTHR43510">
    <property type="entry name" value="AMINOTRANSFERASE FUNCTION, HYPOTHETICAL (EUROFUNG)"/>
    <property type="match status" value="1"/>
</dbReference>
<dbReference type="Gene3D" id="3.90.1150.10">
    <property type="entry name" value="Aspartate Aminotransferase, domain 1"/>
    <property type="match status" value="1"/>
</dbReference>
<evidence type="ECO:0000313" key="2">
    <source>
        <dbReference type="EMBL" id="KAK2606361.1"/>
    </source>
</evidence>
<evidence type="ECO:0000313" key="3">
    <source>
        <dbReference type="Proteomes" id="UP001251528"/>
    </source>
</evidence>
<proteinExistence type="predicted"/>
<dbReference type="InterPro" id="IPR015421">
    <property type="entry name" value="PyrdxlP-dep_Trfase_major"/>
</dbReference>
<gene>
    <name evidence="2" type="ORF">QQS21_003180</name>
</gene>
<evidence type="ECO:0000259" key="1">
    <source>
        <dbReference type="Pfam" id="PF00155"/>
    </source>
</evidence>
<name>A0AAJ0CTS3_9HYPO</name>
<organism evidence="2 3">
    <name type="scientific">Conoideocrella luteorostrata</name>
    <dbReference type="NCBI Taxonomy" id="1105319"/>
    <lineage>
        <taxon>Eukaryota</taxon>
        <taxon>Fungi</taxon>
        <taxon>Dikarya</taxon>
        <taxon>Ascomycota</taxon>
        <taxon>Pezizomycotina</taxon>
        <taxon>Sordariomycetes</taxon>
        <taxon>Hypocreomycetidae</taxon>
        <taxon>Hypocreales</taxon>
        <taxon>Clavicipitaceae</taxon>
        <taxon>Conoideocrella</taxon>
    </lineage>
</organism>
<dbReference type="InterPro" id="IPR015422">
    <property type="entry name" value="PyrdxlP-dep_Trfase_small"/>
</dbReference>
<dbReference type="EMBL" id="JASWJB010000041">
    <property type="protein sequence ID" value="KAK2606361.1"/>
    <property type="molecule type" value="Genomic_DNA"/>
</dbReference>
<dbReference type="Gene3D" id="3.40.640.10">
    <property type="entry name" value="Type I PLP-dependent aspartate aminotransferase-like (Major domain)"/>
    <property type="match status" value="1"/>
</dbReference>